<dbReference type="NCBIfam" id="TIGR03284">
    <property type="entry name" value="thym_sym"/>
    <property type="match status" value="1"/>
</dbReference>
<evidence type="ECO:0000256" key="1">
    <source>
        <dbReference type="ARBA" id="ARBA00004992"/>
    </source>
</evidence>
<dbReference type="EC" id="2.1.1.45" evidence="4"/>
<dbReference type="Pfam" id="PF00303">
    <property type="entry name" value="Thymidylat_synt"/>
    <property type="match status" value="1"/>
</dbReference>
<accession>A0A1E4RJJ2</accession>
<keyword evidence="6" id="KW-0489">Methyltransferase</keyword>
<evidence type="ECO:0000256" key="10">
    <source>
        <dbReference type="PROSITE-ProRule" id="PRU10016"/>
    </source>
</evidence>
<dbReference type="InterPro" id="IPR020940">
    <property type="entry name" value="Thymidylate_synthase_AS"/>
</dbReference>
<dbReference type="PROSITE" id="PS00091">
    <property type="entry name" value="THYMIDYLATE_SYNTHASE"/>
    <property type="match status" value="1"/>
</dbReference>
<name>A0A1E4RJJ2_9ASCO</name>
<comment type="pathway">
    <text evidence="1">Pyrimidine metabolism; dTTP biosynthesis.</text>
</comment>
<evidence type="ECO:0000313" key="14">
    <source>
        <dbReference type="Proteomes" id="UP000095085"/>
    </source>
</evidence>
<dbReference type="CDD" id="cd00351">
    <property type="entry name" value="TS_Pyrimidine_HMase"/>
    <property type="match status" value="1"/>
</dbReference>
<dbReference type="Gene3D" id="6.10.250.2440">
    <property type="match status" value="1"/>
</dbReference>
<keyword evidence="14" id="KW-1185">Reference proteome</keyword>
<evidence type="ECO:0000256" key="8">
    <source>
        <dbReference type="ARBA" id="ARBA00022727"/>
    </source>
</evidence>
<keyword evidence="8" id="KW-0545">Nucleotide biosynthesis</keyword>
<dbReference type="InterPro" id="IPR007250">
    <property type="entry name" value="HSP9_HSP12"/>
</dbReference>
<dbReference type="Pfam" id="PF04119">
    <property type="entry name" value="HSP9_HSP12"/>
    <property type="match status" value="1"/>
</dbReference>
<dbReference type="SUPFAM" id="SSF55831">
    <property type="entry name" value="Thymidylate synthase/dCMP hydroxymethylase"/>
    <property type="match status" value="1"/>
</dbReference>
<sequence>MSDFGRKDISEKVQSAVKPDSEKSTPEHLKDKVTDKADNAAGKGTSDNNKSFVQQAADTVFAKAISEYSSFHEITMTASENQAEQAYLDLCERIIKEGEHRPDRTGTGTKSLFAPPQLRFDLSNDTFPLLTTKKVFSKGIIHELLWFVQGCTDAKKLSEKGVKIWEGNGSREYLDSIGLTDRREGDLGPVYGFQWRHFGAEYTDCDADYSGRGYDQLQDIIKKLKTNPYDRRIIMSAWNPPDFKKMALPPCHVFCQFYVNFPSKEAPDSNNNKQQKSSAKPRLSCLLYQRSCDMGLGVPFNIASYALLTKMIAHVVDMDCGEFIHTMGDAHVYLDHIEALETQLERTPRNFPRLVIKDERKDEIKNIDDFKFEDFQIVGYEPDAPIKMKMSV</sequence>
<comment type="similarity">
    <text evidence="2">Belongs to the thymidylate synthase family.</text>
</comment>
<evidence type="ECO:0000256" key="2">
    <source>
        <dbReference type="ARBA" id="ARBA00009972"/>
    </source>
</evidence>
<dbReference type="GeneID" id="30998046"/>
<evidence type="ECO:0000256" key="6">
    <source>
        <dbReference type="ARBA" id="ARBA00022603"/>
    </source>
</evidence>
<dbReference type="PANTHER" id="PTHR11548">
    <property type="entry name" value="THYMIDYLATE SYNTHASE 1"/>
    <property type="match status" value="1"/>
</dbReference>
<keyword evidence="7" id="KW-0808">Transferase</keyword>
<dbReference type="GO" id="GO:0005829">
    <property type="term" value="C:cytosol"/>
    <property type="evidence" value="ECO:0007669"/>
    <property type="project" value="TreeGrafter"/>
</dbReference>
<dbReference type="FunFam" id="3.30.572.10:FF:000005">
    <property type="entry name" value="Thymidylate synthase"/>
    <property type="match status" value="1"/>
</dbReference>
<evidence type="ECO:0000256" key="9">
    <source>
        <dbReference type="ARBA" id="ARBA00047344"/>
    </source>
</evidence>
<comment type="catalytic activity">
    <reaction evidence="9">
        <text>dUMP + (6R)-5,10-methylene-5,6,7,8-tetrahydrofolate = 7,8-dihydrofolate + dTMP</text>
        <dbReference type="Rhea" id="RHEA:12104"/>
        <dbReference type="ChEBI" id="CHEBI:15636"/>
        <dbReference type="ChEBI" id="CHEBI:57451"/>
        <dbReference type="ChEBI" id="CHEBI:63528"/>
        <dbReference type="ChEBI" id="CHEBI:246422"/>
        <dbReference type="EC" id="2.1.1.45"/>
    </reaction>
</comment>
<evidence type="ECO:0000256" key="11">
    <source>
        <dbReference type="SAM" id="MobiDB-lite"/>
    </source>
</evidence>
<dbReference type="Proteomes" id="UP000095085">
    <property type="component" value="Unassembled WGS sequence"/>
</dbReference>
<evidence type="ECO:0000256" key="4">
    <source>
        <dbReference type="ARBA" id="ARBA00011947"/>
    </source>
</evidence>
<dbReference type="PANTHER" id="PTHR11548:SF2">
    <property type="entry name" value="THYMIDYLATE SYNTHASE"/>
    <property type="match status" value="1"/>
</dbReference>
<dbReference type="AlphaFoldDB" id="A0A1E4RJJ2"/>
<protein>
    <recommendedName>
        <fullName evidence="5">Thymidylate synthase</fullName>
        <ecNumber evidence="4">2.1.1.45</ecNumber>
    </recommendedName>
</protein>
<evidence type="ECO:0000259" key="12">
    <source>
        <dbReference type="Pfam" id="PF00303"/>
    </source>
</evidence>
<feature type="region of interest" description="Disordered" evidence="11">
    <location>
        <begin position="1"/>
        <end position="49"/>
    </location>
</feature>
<proteinExistence type="inferred from homology"/>
<dbReference type="EMBL" id="KV454540">
    <property type="protein sequence ID" value="ODV67447.1"/>
    <property type="molecule type" value="Genomic_DNA"/>
</dbReference>
<dbReference type="GO" id="GO:0006235">
    <property type="term" value="P:dTTP biosynthetic process"/>
    <property type="evidence" value="ECO:0007669"/>
    <property type="project" value="UniProtKB-UniPathway"/>
</dbReference>
<dbReference type="InterPro" id="IPR000398">
    <property type="entry name" value="Thymidylate_synthase"/>
</dbReference>
<dbReference type="GO" id="GO:0005739">
    <property type="term" value="C:mitochondrion"/>
    <property type="evidence" value="ECO:0007669"/>
    <property type="project" value="TreeGrafter"/>
</dbReference>
<feature type="active site" evidence="10">
    <location>
        <position position="251"/>
    </location>
</feature>
<dbReference type="RefSeq" id="XP_020076514.1">
    <property type="nucleotide sequence ID" value="XM_020223497.1"/>
</dbReference>
<organism evidence="13 14">
    <name type="scientific">Hyphopichia burtonii NRRL Y-1933</name>
    <dbReference type="NCBI Taxonomy" id="984485"/>
    <lineage>
        <taxon>Eukaryota</taxon>
        <taxon>Fungi</taxon>
        <taxon>Dikarya</taxon>
        <taxon>Ascomycota</taxon>
        <taxon>Saccharomycotina</taxon>
        <taxon>Pichiomycetes</taxon>
        <taxon>Debaryomycetaceae</taxon>
        <taxon>Hyphopichia</taxon>
    </lineage>
</organism>
<dbReference type="Gene3D" id="3.30.572.10">
    <property type="entry name" value="Thymidylate synthase/dCMP hydroxymethylase domain"/>
    <property type="match status" value="1"/>
</dbReference>
<dbReference type="InterPro" id="IPR045097">
    <property type="entry name" value="Thymidate_synth/dCMP_Mease"/>
</dbReference>
<dbReference type="InterPro" id="IPR023451">
    <property type="entry name" value="Thymidate_synth/dCMP_Mease_dom"/>
</dbReference>
<reference evidence="14" key="1">
    <citation type="submission" date="2016-05" db="EMBL/GenBank/DDBJ databases">
        <title>Comparative genomics of biotechnologically important yeasts.</title>
        <authorList>
            <consortium name="DOE Joint Genome Institute"/>
            <person name="Riley R."/>
            <person name="Haridas S."/>
            <person name="Wolfe K.H."/>
            <person name="Lopes M.R."/>
            <person name="Hittinger C.T."/>
            <person name="Goker M."/>
            <person name="Salamov A."/>
            <person name="Wisecaver J."/>
            <person name="Long T.M."/>
            <person name="Aerts A.L."/>
            <person name="Barry K."/>
            <person name="Choi C."/>
            <person name="Clum A."/>
            <person name="Coughlan A.Y."/>
            <person name="Deshpande S."/>
            <person name="Douglass A.P."/>
            <person name="Hanson S.J."/>
            <person name="Klenk H.-P."/>
            <person name="Labutti K."/>
            <person name="Lapidus A."/>
            <person name="Lindquist E."/>
            <person name="Lipzen A."/>
            <person name="Meier-Kolthoff J.P."/>
            <person name="Ohm R.A."/>
            <person name="Otillar R.P."/>
            <person name="Pangilinan J."/>
            <person name="Peng Y."/>
            <person name="Rokas A."/>
            <person name="Rosa C.A."/>
            <person name="Scheuner C."/>
            <person name="Sibirny A.A."/>
            <person name="Slot J.C."/>
            <person name="Stielow J.B."/>
            <person name="Sun H."/>
            <person name="Kurtzman C.P."/>
            <person name="Blackwell M."/>
            <person name="Grigoriev I.V."/>
            <person name="Jeffries T.W."/>
        </authorList>
    </citation>
    <scope>NUCLEOTIDE SEQUENCE [LARGE SCALE GENOMIC DNA]</scope>
    <source>
        <strain evidence="14">NRRL Y-1933</strain>
    </source>
</reference>
<evidence type="ECO:0000313" key="13">
    <source>
        <dbReference type="EMBL" id="ODV67447.1"/>
    </source>
</evidence>
<dbReference type="PRINTS" id="PR00108">
    <property type="entry name" value="THYMDSNTHASE"/>
</dbReference>
<feature type="compositionally biased region" description="Basic and acidic residues" evidence="11">
    <location>
        <begin position="19"/>
        <end position="38"/>
    </location>
</feature>
<feature type="domain" description="Thymidylate synthase/dCMP hydroxymethylase" evidence="12">
    <location>
        <begin position="85"/>
        <end position="392"/>
    </location>
</feature>
<evidence type="ECO:0000256" key="3">
    <source>
        <dbReference type="ARBA" id="ARBA00011738"/>
    </source>
</evidence>
<dbReference type="GO" id="GO:0032259">
    <property type="term" value="P:methylation"/>
    <property type="evidence" value="ECO:0007669"/>
    <property type="project" value="UniProtKB-KW"/>
</dbReference>
<dbReference type="GO" id="GO:0004799">
    <property type="term" value="F:thymidylate synthase activity"/>
    <property type="evidence" value="ECO:0007669"/>
    <property type="project" value="UniProtKB-EC"/>
</dbReference>
<dbReference type="UniPathway" id="UPA00575"/>
<comment type="subunit">
    <text evidence="3">Homodimer.</text>
</comment>
<dbReference type="GO" id="GO:0034399">
    <property type="term" value="C:nuclear periphery"/>
    <property type="evidence" value="ECO:0007669"/>
    <property type="project" value="EnsemblFungi"/>
</dbReference>
<evidence type="ECO:0000256" key="5">
    <source>
        <dbReference type="ARBA" id="ARBA00015931"/>
    </source>
</evidence>
<dbReference type="NCBIfam" id="NF002497">
    <property type="entry name" value="PRK01827.1-3"/>
    <property type="match status" value="1"/>
</dbReference>
<dbReference type="STRING" id="984485.A0A1E4RJJ2"/>
<dbReference type="HAMAP" id="MF_00008">
    <property type="entry name" value="Thymidy_synth_bact"/>
    <property type="match status" value="1"/>
</dbReference>
<gene>
    <name evidence="13" type="ORF">HYPBUDRAFT_5318</name>
</gene>
<dbReference type="GO" id="GO:0006231">
    <property type="term" value="P:dTMP biosynthetic process"/>
    <property type="evidence" value="ECO:0007669"/>
    <property type="project" value="EnsemblFungi"/>
</dbReference>
<feature type="compositionally biased region" description="Basic and acidic residues" evidence="11">
    <location>
        <begin position="1"/>
        <end position="11"/>
    </location>
</feature>
<dbReference type="InterPro" id="IPR036926">
    <property type="entry name" value="Thymidate_synth/dCMP_Mease_sf"/>
</dbReference>
<dbReference type="OrthoDB" id="766at2759"/>
<evidence type="ECO:0000256" key="7">
    <source>
        <dbReference type="ARBA" id="ARBA00022679"/>
    </source>
</evidence>